<keyword evidence="3" id="KW-0520">NAD</keyword>
<evidence type="ECO:0000256" key="2">
    <source>
        <dbReference type="ARBA" id="ARBA00023002"/>
    </source>
</evidence>
<dbReference type="GO" id="GO:0051287">
    <property type="term" value="F:NAD binding"/>
    <property type="evidence" value="ECO:0007669"/>
    <property type="project" value="InterPro"/>
</dbReference>
<gene>
    <name evidence="7" type="ORF">LG368_10065</name>
</gene>
<dbReference type="SUPFAM" id="SSF52283">
    <property type="entry name" value="Formate/glycerate dehydrogenase catalytic domain-like"/>
    <property type="match status" value="1"/>
</dbReference>
<dbReference type="PANTHER" id="PTHR10996:SF283">
    <property type="entry name" value="GLYOXYLATE_HYDROXYPYRUVATE REDUCTASE B"/>
    <property type="match status" value="1"/>
</dbReference>
<dbReference type="InterPro" id="IPR043322">
    <property type="entry name" value="CtBP"/>
</dbReference>
<dbReference type="EMBL" id="JAJATW010000014">
    <property type="protein sequence ID" value="MCB5162247.1"/>
    <property type="molecule type" value="Genomic_DNA"/>
</dbReference>
<comment type="similarity">
    <text evidence="1 4">Belongs to the D-isomer specific 2-hydroxyacid dehydrogenase family.</text>
</comment>
<proteinExistence type="inferred from homology"/>
<dbReference type="InterPro" id="IPR006140">
    <property type="entry name" value="D-isomer_DH_NAD-bd"/>
</dbReference>
<dbReference type="RefSeq" id="WP_226754600.1">
    <property type="nucleotide sequence ID" value="NZ_JAJATW010000014.1"/>
</dbReference>
<evidence type="ECO:0000259" key="5">
    <source>
        <dbReference type="Pfam" id="PF00389"/>
    </source>
</evidence>
<accession>A0A9X1IMX7</accession>
<dbReference type="PROSITE" id="PS00670">
    <property type="entry name" value="D_2_HYDROXYACID_DH_2"/>
    <property type="match status" value="1"/>
</dbReference>
<keyword evidence="2 4" id="KW-0560">Oxidoreductase</keyword>
<dbReference type="FunFam" id="3.40.50.720:FF:000041">
    <property type="entry name" value="D-3-phosphoglycerate dehydrogenase"/>
    <property type="match status" value="1"/>
</dbReference>
<evidence type="ECO:0000256" key="3">
    <source>
        <dbReference type="ARBA" id="ARBA00023027"/>
    </source>
</evidence>
<dbReference type="SUPFAM" id="SSF51735">
    <property type="entry name" value="NAD(P)-binding Rossmann-fold domains"/>
    <property type="match status" value="1"/>
</dbReference>
<organism evidence="7 8">
    <name type="scientific">Marinomonas algarum</name>
    <dbReference type="NCBI Taxonomy" id="2883105"/>
    <lineage>
        <taxon>Bacteria</taxon>
        <taxon>Pseudomonadati</taxon>
        <taxon>Pseudomonadota</taxon>
        <taxon>Gammaproteobacteria</taxon>
        <taxon>Oceanospirillales</taxon>
        <taxon>Oceanospirillaceae</taxon>
        <taxon>Marinomonas</taxon>
    </lineage>
</organism>
<dbReference type="PANTHER" id="PTHR10996">
    <property type="entry name" value="2-HYDROXYACID DEHYDROGENASE-RELATED"/>
    <property type="match status" value="1"/>
</dbReference>
<dbReference type="GO" id="GO:0030267">
    <property type="term" value="F:glyoxylate reductase (NADPH) activity"/>
    <property type="evidence" value="ECO:0007669"/>
    <property type="project" value="TreeGrafter"/>
</dbReference>
<keyword evidence="8" id="KW-1185">Reference proteome</keyword>
<evidence type="ECO:0000259" key="6">
    <source>
        <dbReference type="Pfam" id="PF02826"/>
    </source>
</evidence>
<dbReference type="AlphaFoldDB" id="A0A9X1IMX7"/>
<sequence length="330" mass="36639">MLYKKGLKMSSKKKVMYYNMPGDLNYEHELLAQWGITDLELIQTTGQDLVADVETAHSLTLEYTEVDEATLSRLPNLKIIALQSVGYNEIDVMAARKKSIYVTNTPNFCAYEVASHAMALLLNLSRHIRFYNQQVTNQDWHSKPEKPMTQLQGKTCGLVSLGAIPQALIPMLKGFGVNVVCFSKTKEHAEIRSMGITPCHSLDELLSVSDIVSLHTPLTESSRHMMNADTFAKMKEGAILLNTARGELIEENALIDCLKTGKISAAGLDVLTDEVNYSSELVNMNNVIVTPHIGYLSEESILTAKRICLEQIVMCLSKNTIPTHTVNPPL</sequence>
<dbReference type="InterPro" id="IPR050223">
    <property type="entry name" value="D-isomer_2-hydroxyacid_DH"/>
</dbReference>
<dbReference type="InterPro" id="IPR029753">
    <property type="entry name" value="D-isomer_DH_CS"/>
</dbReference>
<evidence type="ECO:0000313" key="8">
    <source>
        <dbReference type="Proteomes" id="UP001139095"/>
    </source>
</evidence>
<dbReference type="Pfam" id="PF02826">
    <property type="entry name" value="2-Hacid_dh_C"/>
    <property type="match status" value="1"/>
</dbReference>
<dbReference type="GO" id="GO:0003714">
    <property type="term" value="F:transcription corepressor activity"/>
    <property type="evidence" value="ECO:0007669"/>
    <property type="project" value="InterPro"/>
</dbReference>
<name>A0A9X1IMX7_9GAMM</name>
<evidence type="ECO:0000313" key="7">
    <source>
        <dbReference type="EMBL" id="MCB5162247.1"/>
    </source>
</evidence>
<comment type="caution">
    <text evidence="7">The sequence shown here is derived from an EMBL/GenBank/DDBJ whole genome shotgun (WGS) entry which is preliminary data.</text>
</comment>
<dbReference type="PROSITE" id="PS00671">
    <property type="entry name" value="D_2_HYDROXYACID_DH_3"/>
    <property type="match status" value="1"/>
</dbReference>
<dbReference type="GO" id="GO:0006564">
    <property type="term" value="P:L-serine biosynthetic process"/>
    <property type="evidence" value="ECO:0007669"/>
    <property type="project" value="UniProtKB-ARBA"/>
</dbReference>
<feature type="domain" description="D-isomer specific 2-hydroxyacid dehydrogenase catalytic" evidence="5">
    <location>
        <begin position="27"/>
        <end position="319"/>
    </location>
</feature>
<evidence type="ECO:0000256" key="4">
    <source>
        <dbReference type="RuleBase" id="RU003719"/>
    </source>
</evidence>
<dbReference type="GO" id="GO:0004617">
    <property type="term" value="F:phosphoglycerate dehydrogenase activity"/>
    <property type="evidence" value="ECO:0007669"/>
    <property type="project" value="UniProtKB-ARBA"/>
</dbReference>
<dbReference type="CDD" id="cd05299">
    <property type="entry name" value="CtBP_dh"/>
    <property type="match status" value="1"/>
</dbReference>
<reference evidence="7" key="1">
    <citation type="submission" date="2021-10" db="EMBL/GenBank/DDBJ databases">
        <title>Marinomonas pontica sp. nov., isolated from the Black Sea.</title>
        <authorList>
            <person name="Zhao L.-H."/>
            <person name="Xue J.-H."/>
        </authorList>
    </citation>
    <scope>NUCLEOTIDE SEQUENCE</scope>
    <source>
        <strain evidence="7">E8</strain>
    </source>
</reference>
<feature type="domain" description="D-isomer specific 2-hydroxyacid dehydrogenase NAD-binding" evidence="6">
    <location>
        <begin position="118"/>
        <end position="294"/>
    </location>
</feature>
<protein>
    <submittedName>
        <fullName evidence="7">C-terminal binding protein</fullName>
    </submittedName>
</protein>
<dbReference type="InterPro" id="IPR006139">
    <property type="entry name" value="D-isomer_2_OHA_DH_cat_dom"/>
</dbReference>
<evidence type="ECO:0000256" key="1">
    <source>
        <dbReference type="ARBA" id="ARBA00005854"/>
    </source>
</evidence>
<dbReference type="Gene3D" id="3.40.50.720">
    <property type="entry name" value="NAD(P)-binding Rossmann-like Domain"/>
    <property type="match status" value="2"/>
</dbReference>
<dbReference type="InterPro" id="IPR036291">
    <property type="entry name" value="NAD(P)-bd_dom_sf"/>
</dbReference>
<dbReference type="GO" id="GO:0047545">
    <property type="term" value="F:(S)-2-hydroxyglutarate dehydrogenase activity"/>
    <property type="evidence" value="ECO:0007669"/>
    <property type="project" value="UniProtKB-ARBA"/>
</dbReference>
<dbReference type="Proteomes" id="UP001139095">
    <property type="component" value="Unassembled WGS sequence"/>
</dbReference>
<dbReference type="Pfam" id="PF00389">
    <property type="entry name" value="2-Hacid_dh"/>
    <property type="match status" value="1"/>
</dbReference>
<dbReference type="GO" id="GO:0005829">
    <property type="term" value="C:cytosol"/>
    <property type="evidence" value="ECO:0007669"/>
    <property type="project" value="TreeGrafter"/>
</dbReference>
<dbReference type="GO" id="GO:0016618">
    <property type="term" value="F:hydroxypyruvate reductase [NAD(P)H] activity"/>
    <property type="evidence" value="ECO:0007669"/>
    <property type="project" value="TreeGrafter"/>
</dbReference>